<keyword evidence="6 8" id="KW-1133">Transmembrane helix</keyword>
<keyword evidence="2 8" id="KW-0474">Menaquinone biosynthesis</keyword>
<sequence>MNKLKAWVSAARLRTLPLSISGILVGTALANLQGYADMVVFCLALLTTMAFQITSNFANDYGDGVKGTDSDDRVGPKRALQSGALKKGELKSGIIISVVFCLCLTLPLIYRAFGIENWLNPLLFLALGGFSIWAAIRYTMGNTPYGYRGLGDIFVFIFFGLLGVLGCLFLYTKTVNYLAILPAIAIGCLCVGVLNLNNLRDVDSDRNHGKNTLVVKMGFQNGKKYHYALILISLVAMLTFHFISIKSTTQLFYFVAYIPIIFHLKKVHVTKVPAQLDTELKKLALSTFLLSFLFYVAVNYFS</sequence>
<keyword evidence="4 8" id="KW-0808">Transferase</keyword>
<comment type="catalytic activity">
    <reaction evidence="8">
        <text>an all-trans-polyprenyl diphosphate + 1,4-dihydroxy-2-naphthoate + H(+) = a 2-demethylmenaquinol + CO2 + diphosphate</text>
        <dbReference type="Rhea" id="RHEA:26478"/>
        <dbReference type="Rhea" id="RHEA-COMP:9563"/>
        <dbReference type="Rhea" id="RHEA-COMP:9564"/>
        <dbReference type="ChEBI" id="CHEBI:11173"/>
        <dbReference type="ChEBI" id="CHEBI:15378"/>
        <dbReference type="ChEBI" id="CHEBI:16526"/>
        <dbReference type="ChEBI" id="CHEBI:33019"/>
        <dbReference type="ChEBI" id="CHEBI:55437"/>
        <dbReference type="ChEBI" id="CHEBI:58914"/>
        <dbReference type="EC" id="2.5.1.74"/>
    </reaction>
</comment>
<feature type="transmembrane region" description="Helical" evidence="8">
    <location>
        <begin position="280"/>
        <end position="301"/>
    </location>
</feature>
<comment type="caution">
    <text evidence="10">The sequence shown here is derived from an EMBL/GenBank/DDBJ whole genome shotgun (WGS) entry which is preliminary data.</text>
</comment>
<feature type="transmembrane region" description="Helical" evidence="8">
    <location>
        <begin position="251"/>
        <end position="268"/>
    </location>
</feature>
<reference evidence="11" key="1">
    <citation type="journal article" date="2019" name="Int. J. Syst. Evol. Microbiol.">
        <title>The Global Catalogue of Microorganisms (GCM) 10K type strain sequencing project: providing services to taxonomists for standard genome sequencing and annotation.</title>
        <authorList>
            <consortium name="The Broad Institute Genomics Platform"/>
            <consortium name="The Broad Institute Genome Sequencing Center for Infectious Disease"/>
            <person name="Wu L."/>
            <person name="Ma J."/>
        </authorList>
    </citation>
    <scope>NUCLEOTIDE SEQUENCE [LARGE SCALE GENOMIC DNA]</scope>
    <source>
        <strain evidence="11">KCTC 52368</strain>
    </source>
</reference>
<dbReference type="Gene3D" id="1.10.357.140">
    <property type="entry name" value="UbiA prenyltransferase"/>
    <property type="match status" value="1"/>
</dbReference>
<feature type="transmembrane region" description="Helical" evidence="8">
    <location>
        <begin position="225"/>
        <end position="245"/>
    </location>
</feature>
<feature type="transmembrane region" description="Helical" evidence="8">
    <location>
        <begin position="177"/>
        <end position="196"/>
    </location>
</feature>
<evidence type="ECO:0000313" key="10">
    <source>
        <dbReference type="EMBL" id="MFD2587155.1"/>
    </source>
</evidence>
<feature type="transmembrane region" description="Helical" evidence="8">
    <location>
        <begin position="119"/>
        <end position="138"/>
    </location>
</feature>
<evidence type="ECO:0000256" key="4">
    <source>
        <dbReference type="ARBA" id="ARBA00022679"/>
    </source>
</evidence>
<evidence type="ECO:0000256" key="6">
    <source>
        <dbReference type="ARBA" id="ARBA00022989"/>
    </source>
</evidence>
<keyword evidence="11" id="KW-1185">Reference proteome</keyword>
<proteinExistence type="inferred from homology"/>
<organism evidence="10 11">
    <name type="scientific">Croceitalea marina</name>
    <dbReference type="NCBI Taxonomy" id="1775166"/>
    <lineage>
        <taxon>Bacteria</taxon>
        <taxon>Pseudomonadati</taxon>
        <taxon>Bacteroidota</taxon>
        <taxon>Flavobacteriia</taxon>
        <taxon>Flavobacteriales</taxon>
        <taxon>Flavobacteriaceae</taxon>
        <taxon>Croceitalea</taxon>
    </lineage>
</organism>
<dbReference type="InterPro" id="IPR004657">
    <property type="entry name" value="MenA"/>
</dbReference>
<dbReference type="EC" id="2.5.1.74" evidence="8 9"/>
<dbReference type="GO" id="GO:0046428">
    <property type="term" value="F:1,4-dihydroxy-2-naphthoate polyprenyltransferase activity"/>
    <property type="evidence" value="ECO:0007669"/>
    <property type="project" value="UniProtKB-EC"/>
</dbReference>
<evidence type="ECO:0000256" key="3">
    <source>
        <dbReference type="ARBA" id="ARBA00022475"/>
    </source>
</evidence>
<comment type="pathway">
    <text evidence="8">Quinol/quinone metabolism; menaquinone biosynthesis; menaquinol from 1,4-dihydroxy-2-naphthoate: step 1/2.</text>
</comment>
<dbReference type="PANTHER" id="PTHR13929">
    <property type="entry name" value="1,4-DIHYDROXY-2-NAPHTHOATE OCTAPRENYLTRANSFERASE"/>
    <property type="match status" value="1"/>
</dbReference>
<dbReference type="RefSeq" id="WP_377766715.1">
    <property type="nucleotide sequence ID" value="NZ_JBHULB010000011.1"/>
</dbReference>
<evidence type="ECO:0000256" key="7">
    <source>
        <dbReference type="ARBA" id="ARBA00023136"/>
    </source>
</evidence>
<dbReference type="InterPro" id="IPR044878">
    <property type="entry name" value="UbiA_sf"/>
</dbReference>
<evidence type="ECO:0000256" key="8">
    <source>
        <dbReference type="HAMAP-Rule" id="MF_01937"/>
    </source>
</evidence>
<dbReference type="PIRSF" id="PIRSF005355">
    <property type="entry name" value="UBIAD1"/>
    <property type="match status" value="1"/>
</dbReference>
<comment type="subcellular location">
    <subcellularLocation>
        <location evidence="8">Cell membrane</location>
        <topology evidence="8">Multi-pass membrane protein</topology>
    </subcellularLocation>
    <subcellularLocation>
        <location evidence="1">Membrane</location>
        <topology evidence="1">Multi-pass membrane protein</topology>
    </subcellularLocation>
</comment>
<dbReference type="EMBL" id="JBHULB010000011">
    <property type="protein sequence ID" value="MFD2587155.1"/>
    <property type="molecule type" value="Genomic_DNA"/>
</dbReference>
<keyword evidence="5 8" id="KW-0812">Transmembrane</keyword>
<dbReference type="CDD" id="cd13962">
    <property type="entry name" value="PT_UbiA_UBIAD1"/>
    <property type="match status" value="1"/>
</dbReference>
<dbReference type="Proteomes" id="UP001597526">
    <property type="component" value="Unassembled WGS sequence"/>
</dbReference>
<evidence type="ECO:0000256" key="9">
    <source>
        <dbReference type="NCBIfam" id="TIGR00751"/>
    </source>
</evidence>
<dbReference type="InterPro" id="IPR000537">
    <property type="entry name" value="UbiA_prenyltransferase"/>
</dbReference>
<keyword evidence="3 8" id="KW-1003">Cell membrane</keyword>
<accession>A0ABW5MVD5</accession>
<comment type="similarity">
    <text evidence="8">Belongs to the MenA family. Type 1 subfamily.</text>
</comment>
<gene>
    <name evidence="8 10" type="primary">menA</name>
    <name evidence="10" type="ORF">ACFSQJ_09455</name>
</gene>
<evidence type="ECO:0000256" key="2">
    <source>
        <dbReference type="ARBA" id="ARBA00022428"/>
    </source>
</evidence>
<dbReference type="PANTHER" id="PTHR13929:SF0">
    <property type="entry name" value="UBIA PRENYLTRANSFERASE DOMAIN-CONTAINING PROTEIN 1"/>
    <property type="match status" value="1"/>
</dbReference>
<feature type="transmembrane region" description="Helical" evidence="8">
    <location>
        <begin position="94"/>
        <end position="113"/>
    </location>
</feature>
<evidence type="ECO:0000256" key="1">
    <source>
        <dbReference type="ARBA" id="ARBA00004141"/>
    </source>
</evidence>
<dbReference type="Pfam" id="PF01040">
    <property type="entry name" value="UbiA"/>
    <property type="match status" value="1"/>
</dbReference>
<evidence type="ECO:0000313" key="11">
    <source>
        <dbReference type="Proteomes" id="UP001597526"/>
    </source>
</evidence>
<feature type="transmembrane region" description="Helical" evidence="8">
    <location>
        <begin position="38"/>
        <end position="58"/>
    </location>
</feature>
<feature type="transmembrane region" description="Helical" evidence="8">
    <location>
        <begin position="150"/>
        <end position="171"/>
    </location>
</feature>
<feature type="transmembrane region" description="Helical" evidence="8">
    <location>
        <begin position="12"/>
        <end position="32"/>
    </location>
</feature>
<keyword evidence="7 8" id="KW-0472">Membrane</keyword>
<protein>
    <recommendedName>
        <fullName evidence="8 9">1,4-dihydroxy-2-naphthoate octaprenyltransferase</fullName>
        <shortName evidence="8">DHNA-octaprenyltransferase</shortName>
        <ecNumber evidence="8 9">2.5.1.74</ecNumber>
    </recommendedName>
</protein>
<comment type="function">
    <text evidence="8">Conversion of 1,4-dihydroxy-2-naphthoate (DHNA) to demethylmenaquinone (DMK).</text>
</comment>
<name>A0ABW5MVD5_9FLAO</name>
<dbReference type="HAMAP" id="MF_01937">
    <property type="entry name" value="MenA_1"/>
    <property type="match status" value="1"/>
</dbReference>
<evidence type="ECO:0000256" key="5">
    <source>
        <dbReference type="ARBA" id="ARBA00022692"/>
    </source>
</evidence>
<dbReference type="InterPro" id="IPR026046">
    <property type="entry name" value="UBIAD1"/>
</dbReference>
<dbReference type="NCBIfam" id="TIGR00751">
    <property type="entry name" value="menA"/>
    <property type="match status" value="1"/>
</dbReference>